<keyword evidence="3" id="KW-1185">Reference proteome</keyword>
<protein>
    <submittedName>
        <fullName evidence="2">Uncharacterized protein</fullName>
    </submittedName>
</protein>
<dbReference type="AlphaFoldDB" id="A0ABD3QG49"/>
<gene>
    <name evidence="2" type="ORF">HJC23_005176</name>
</gene>
<sequence>MCAEAPTYSTPHKSFHNVGLESSSTGSSFPADYSKPVPLAVDDEAFGYLKRVIVTPAVYPRLVEFLHFDIQSTGQKSHCVNTVSGHRNAFSELVVQRTGECASTPPPSEGKPRESVVKQSLLALATSDGGPPGPTLRANPFPEVTDLFCRLPLPTLFYQLEAANLGDLMRL</sequence>
<comment type="caution">
    <text evidence="2">The sequence shown here is derived from an EMBL/GenBank/DDBJ whole genome shotgun (WGS) entry which is preliminary data.</text>
</comment>
<name>A0ABD3QG49_9STRA</name>
<dbReference type="PANTHER" id="PTHR34141:SF1">
    <property type="match status" value="1"/>
</dbReference>
<organism evidence="2 3">
    <name type="scientific">Cyclotella cryptica</name>
    <dbReference type="NCBI Taxonomy" id="29204"/>
    <lineage>
        <taxon>Eukaryota</taxon>
        <taxon>Sar</taxon>
        <taxon>Stramenopiles</taxon>
        <taxon>Ochrophyta</taxon>
        <taxon>Bacillariophyta</taxon>
        <taxon>Coscinodiscophyceae</taxon>
        <taxon>Thalassiosirophycidae</taxon>
        <taxon>Stephanodiscales</taxon>
        <taxon>Stephanodiscaceae</taxon>
        <taxon>Cyclotella</taxon>
    </lineage>
</organism>
<evidence type="ECO:0000313" key="2">
    <source>
        <dbReference type="EMBL" id="KAL3799037.1"/>
    </source>
</evidence>
<evidence type="ECO:0000256" key="1">
    <source>
        <dbReference type="SAM" id="MobiDB-lite"/>
    </source>
</evidence>
<accession>A0ABD3QG49</accession>
<proteinExistence type="predicted"/>
<dbReference type="EMBL" id="JABMIG020000042">
    <property type="protein sequence ID" value="KAL3799037.1"/>
    <property type="molecule type" value="Genomic_DNA"/>
</dbReference>
<dbReference type="PANTHER" id="PTHR34141">
    <property type="match status" value="1"/>
</dbReference>
<reference evidence="2 3" key="1">
    <citation type="journal article" date="2020" name="G3 (Bethesda)">
        <title>Improved Reference Genome for Cyclotella cryptica CCMP332, a Model for Cell Wall Morphogenesis, Salinity Adaptation, and Lipid Production in Diatoms (Bacillariophyta).</title>
        <authorList>
            <person name="Roberts W.R."/>
            <person name="Downey K.M."/>
            <person name="Ruck E.C."/>
            <person name="Traller J.C."/>
            <person name="Alverson A.J."/>
        </authorList>
    </citation>
    <scope>NUCLEOTIDE SEQUENCE [LARGE SCALE GENOMIC DNA]</scope>
    <source>
        <strain evidence="2 3">CCMP332</strain>
    </source>
</reference>
<feature type="region of interest" description="Disordered" evidence="1">
    <location>
        <begin position="1"/>
        <end position="21"/>
    </location>
</feature>
<dbReference type="Proteomes" id="UP001516023">
    <property type="component" value="Unassembled WGS sequence"/>
</dbReference>
<evidence type="ECO:0000313" key="3">
    <source>
        <dbReference type="Proteomes" id="UP001516023"/>
    </source>
</evidence>